<comment type="caution">
    <text evidence="2">The sequence shown here is derived from an EMBL/GenBank/DDBJ whole genome shotgun (WGS) entry which is preliminary data.</text>
</comment>
<evidence type="ECO:0000256" key="1">
    <source>
        <dbReference type="SAM" id="Phobius"/>
    </source>
</evidence>
<gene>
    <name evidence="2" type="ORF">CWE11_11145</name>
</gene>
<reference evidence="2 3" key="1">
    <citation type="journal article" date="2011" name="Front. Microbiol.">
        <title>Genomic signatures of strain selection and enhancement in Bacillus atrophaeus var. globigii, a historical biowarfare simulant.</title>
        <authorList>
            <person name="Gibbons H.S."/>
            <person name="Broomall S.M."/>
            <person name="McNew L.A."/>
            <person name="Daligault H."/>
            <person name="Chapman C."/>
            <person name="Bruce D."/>
            <person name="Karavis M."/>
            <person name="Krepps M."/>
            <person name="McGregor P.A."/>
            <person name="Hong C."/>
            <person name="Park K.H."/>
            <person name="Akmal A."/>
            <person name="Feldman A."/>
            <person name="Lin J.S."/>
            <person name="Chang W.E."/>
            <person name="Higgs B.W."/>
            <person name="Demirev P."/>
            <person name="Lindquist J."/>
            <person name="Liem A."/>
            <person name="Fochler E."/>
            <person name="Read T.D."/>
            <person name="Tapia R."/>
            <person name="Johnson S."/>
            <person name="Bishop-Lilly K.A."/>
            <person name="Detter C."/>
            <person name="Han C."/>
            <person name="Sozhamannan S."/>
            <person name="Rosenzweig C.N."/>
            <person name="Skowronski E.W."/>
        </authorList>
    </citation>
    <scope>NUCLEOTIDE SEQUENCE [LARGE SCALE GENOMIC DNA]</scope>
    <source>
        <strain evidence="2 3">GYP-17</strain>
    </source>
</reference>
<dbReference type="EMBL" id="PIPM01000017">
    <property type="protein sequence ID" value="RUO27984.1"/>
    <property type="molecule type" value="Genomic_DNA"/>
</dbReference>
<accession>A0A432WBA9</accession>
<evidence type="ECO:0000313" key="2">
    <source>
        <dbReference type="EMBL" id="RUO27984.1"/>
    </source>
</evidence>
<dbReference type="AlphaFoldDB" id="A0A432WBA9"/>
<protein>
    <submittedName>
        <fullName evidence="2">Uncharacterized protein</fullName>
    </submittedName>
</protein>
<evidence type="ECO:0000313" key="3">
    <source>
        <dbReference type="Proteomes" id="UP000288405"/>
    </source>
</evidence>
<feature type="transmembrane region" description="Helical" evidence="1">
    <location>
        <begin position="6"/>
        <end position="26"/>
    </location>
</feature>
<keyword evidence="1" id="KW-0812">Transmembrane</keyword>
<dbReference type="Proteomes" id="UP000288405">
    <property type="component" value="Unassembled WGS sequence"/>
</dbReference>
<proteinExistence type="predicted"/>
<keyword evidence="3" id="KW-1185">Reference proteome</keyword>
<keyword evidence="1" id="KW-1133">Transmembrane helix</keyword>
<feature type="transmembrane region" description="Helical" evidence="1">
    <location>
        <begin position="33"/>
        <end position="52"/>
    </location>
</feature>
<keyword evidence="1" id="KW-0472">Membrane</keyword>
<organism evidence="2 3">
    <name type="scientific">Aliidiomarina sanyensis</name>
    <dbReference type="NCBI Taxonomy" id="1249555"/>
    <lineage>
        <taxon>Bacteria</taxon>
        <taxon>Pseudomonadati</taxon>
        <taxon>Pseudomonadota</taxon>
        <taxon>Gammaproteobacteria</taxon>
        <taxon>Alteromonadales</taxon>
        <taxon>Idiomarinaceae</taxon>
        <taxon>Aliidiomarina</taxon>
    </lineage>
</organism>
<feature type="transmembrane region" description="Helical" evidence="1">
    <location>
        <begin position="86"/>
        <end position="104"/>
    </location>
</feature>
<name>A0A432WBA9_9GAMM</name>
<feature type="transmembrane region" description="Helical" evidence="1">
    <location>
        <begin position="58"/>
        <end position="77"/>
    </location>
</feature>
<sequence>MDFISYSLDVLALAVIALNLYLAAGLFKGNRKLSLLVLSLLVFNFAVNYSMLEFSHRMNPYSFLFICTSWILSILLFREVENRKRYVILGLPVLLGLIYVINLVESRLEGGRFLLSWLVL</sequence>